<reference evidence="4" key="2">
    <citation type="submission" date="2020-09" db="EMBL/GenBank/DDBJ databases">
        <authorList>
            <person name="Sun Q."/>
            <person name="Ohkuma M."/>
        </authorList>
    </citation>
    <scope>NUCLEOTIDE SEQUENCE</scope>
    <source>
        <strain evidence="4">JCM 5069</strain>
    </source>
</reference>
<sequence length="147" mass="15657">MTVPHTHRRRPPRTRQARPPRTRCLPRTRRGDRRSGDRGQVAIEYVGLLPILLLVGLAAIQLGLAVYAVQQAGTAARAAARVASQAHPAADPQTAGRAAVSDWLTASISRSGGGFDSVEYTARVDVPSIIPGVGFGTAQRSVTMPRD</sequence>
<dbReference type="InterPro" id="IPR012495">
    <property type="entry name" value="TadE-like_dom"/>
</dbReference>
<keyword evidence="2" id="KW-0812">Transmembrane</keyword>
<dbReference type="RefSeq" id="WP_189931237.1">
    <property type="nucleotide sequence ID" value="NZ_BNCD01000006.1"/>
</dbReference>
<evidence type="ECO:0000256" key="2">
    <source>
        <dbReference type="SAM" id="Phobius"/>
    </source>
</evidence>
<dbReference type="AlphaFoldDB" id="A0A919G3J3"/>
<evidence type="ECO:0000256" key="1">
    <source>
        <dbReference type="SAM" id="MobiDB-lite"/>
    </source>
</evidence>
<feature type="transmembrane region" description="Helical" evidence="2">
    <location>
        <begin position="42"/>
        <end position="69"/>
    </location>
</feature>
<name>A0A919G3J3_9ACTN</name>
<proteinExistence type="predicted"/>
<reference evidence="4" key="1">
    <citation type="journal article" date="2014" name="Int. J. Syst. Evol. Microbiol.">
        <title>Complete genome sequence of Corynebacterium casei LMG S-19264T (=DSM 44701T), isolated from a smear-ripened cheese.</title>
        <authorList>
            <consortium name="US DOE Joint Genome Institute (JGI-PGF)"/>
            <person name="Walter F."/>
            <person name="Albersmeier A."/>
            <person name="Kalinowski J."/>
            <person name="Ruckert C."/>
        </authorList>
    </citation>
    <scope>NUCLEOTIDE SEQUENCE</scope>
    <source>
        <strain evidence="4">JCM 5069</strain>
    </source>
</reference>
<evidence type="ECO:0000259" key="3">
    <source>
        <dbReference type="Pfam" id="PF07811"/>
    </source>
</evidence>
<dbReference type="Proteomes" id="UP000603708">
    <property type="component" value="Unassembled WGS sequence"/>
</dbReference>
<evidence type="ECO:0000313" key="4">
    <source>
        <dbReference type="EMBL" id="GHH77387.1"/>
    </source>
</evidence>
<comment type="caution">
    <text evidence="4">The sequence shown here is derived from an EMBL/GenBank/DDBJ whole genome shotgun (WGS) entry which is preliminary data.</text>
</comment>
<protein>
    <submittedName>
        <fullName evidence="4">Septum formation initiator</fullName>
    </submittedName>
</protein>
<keyword evidence="5" id="KW-1185">Reference proteome</keyword>
<keyword evidence="2" id="KW-1133">Transmembrane helix</keyword>
<dbReference type="EMBL" id="BNCD01000006">
    <property type="protein sequence ID" value="GHH77387.1"/>
    <property type="molecule type" value="Genomic_DNA"/>
</dbReference>
<keyword evidence="2" id="KW-0472">Membrane</keyword>
<dbReference type="Pfam" id="PF07811">
    <property type="entry name" value="TadE"/>
    <property type="match status" value="1"/>
</dbReference>
<feature type="region of interest" description="Disordered" evidence="1">
    <location>
        <begin position="1"/>
        <end position="36"/>
    </location>
</feature>
<evidence type="ECO:0000313" key="5">
    <source>
        <dbReference type="Proteomes" id="UP000603708"/>
    </source>
</evidence>
<feature type="compositionally biased region" description="Basic residues" evidence="1">
    <location>
        <begin position="1"/>
        <end position="32"/>
    </location>
</feature>
<accession>A0A919G3J3</accession>
<gene>
    <name evidence="4" type="ORF">GCM10018793_25340</name>
</gene>
<feature type="domain" description="TadE-like" evidence="3">
    <location>
        <begin position="39"/>
        <end position="81"/>
    </location>
</feature>
<organism evidence="4 5">
    <name type="scientific">Streptomyces sulfonofaciens</name>
    <dbReference type="NCBI Taxonomy" id="68272"/>
    <lineage>
        <taxon>Bacteria</taxon>
        <taxon>Bacillati</taxon>
        <taxon>Actinomycetota</taxon>
        <taxon>Actinomycetes</taxon>
        <taxon>Kitasatosporales</taxon>
        <taxon>Streptomycetaceae</taxon>
        <taxon>Streptomyces</taxon>
    </lineage>
</organism>